<dbReference type="Proteomes" id="UP000617628">
    <property type="component" value="Unassembled WGS sequence"/>
</dbReference>
<organism evidence="2 3">
    <name type="scientific">Pelagicoccus mobilis</name>
    <dbReference type="NCBI Taxonomy" id="415221"/>
    <lineage>
        <taxon>Bacteria</taxon>
        <taxon>Pseudomonadati</taxon>
        <taxon>Verrucomicrobiota</taxon>
        <taxon>Opitutia</taxon>
        <taxon>Puniceicoccales</taxon>
        <taxon>Pelagicoccaceae</taxon>
        <taxon>Pelagicoccus</taxon>
    </lineage>
</organism>
<accession>A0A934S070</accession>
<proteinExistence type="predicted"/>
<evidence type="ECO:0000256" key="1">
    <source>
        <dbReference type="SAM" id="Phobius"/>
    </source>
</evidence>
<protein>
    <submittedName>
        <fullName evidence="2">Uncharacterized protein</fullName>
    </submittedName>
</protein>
<feature type="transmembrane region" description="Helical" evidence="1">
    <location>
        <begin position="6"/>
        <end position="25"/>
    </location>
</feature>
<keyword evidence="3" id="KW-1185">Reference proteome</keyword>
<keyword evidence="1" id="KW-1133">Transmembrane helix</keyword>
<comment type="caution">
    <text evidence="2">The sequence shown here is derived from an EMBL/GenBank/DDBJ whole genome shotgun (WGS) entry which is preliminary data.</text>
</comment>
<keyword evidence="1" id="KW-0812">Transmembrane</keyword>
<evidence type="ECO:0000313" key="2">
    <source>
        <dbReference type="EMBL" id="MBK1878579.1"/>
    </source>
</evidence>
<evidence type="ECO:0000313" key="3">
    <source>
        <dbReference type="Proteomes" id="UP000617628"/>
    </source>
</evidence>
<gene>
    <name evidence="2" type="ORF">JIN87_16985</name>
</gene>
<dbReference type="EMBL" id="JAENIL010000032">
    <property type="protein sequence ID" value="MBK1878579.1"/>
    <property type="molecule type" value="Genomic_DNA"/>
</dbReference>
<keyword evidence="1" id="KW-0472">Membrane</keyword>
<sequence>MLETFLFIYGAMVVAGSWLMLNSVAEAPVGYEDEDGFHYLPVDGEEALSELRD</sequence>
<reference evidence="2" key="1">
    <citation type="submission" date="2021-01" db="EMBL/GenBank/DDBJ databases">
        <title>Modified the classification status of verrucomicrobia.</title>
        <authorList>
            <person name="Feng X."/>
        </authorList>
    </citation>
    <scope>NUCLEOTIDE SEQUENCE</scope>
    <source>
        <strain evidence="2">KCTC 13126</strain>
    </source>
</reference>
<dbReference type="AlphaFoldDB" id="A0A934S070"/>
<dbReference type="RefSeq" id="WP_200356791.1">
    <property type="nucleotide sequence ID" value="NZ_JAENIL010000032.1"/>
</dbReference>
<name>A0A934S070_9BACT</name>